<evidence type="ECO:0000313" key="5">
    <source>
        <dbReference type="Proteomes" id="UP000694397"/>
    </source>
</evidence>
<dbReference type="Proteomes" id="UP000694397">
    <property type="component" value="Chromosome 3"/>
</dbReference>
<evidence type="ECO:0000256" key="3">
    <source>
        <dbReference type="SAM" id="MobiDB-lite"/>
    </source>
</evidence>
<dbReference type="Gene3D" id="2.110.10.10">
    <property type="entry name" value="Hemopexin-like domain"/>
    <property type="match status" value="1"/>
</dbReference>
<evidence type="ECO:0000313" key="4">
    <source>
        <dbReference type="Ensembl" id="ENSSFOP00015060933.1"/>
    </source>
</evidence>
<dbReference type="InterPro" id="IPR036375">
    <property type="entry name" value="Hemopexin-like_dom_sf"/>
</dbReference>
<dbReference type="SUPFAM" id="SSF50923">
    <property type="entry name" value="Hemopexin-like domain"/>
    <property type="match status" value="1"/>
</dbReference>
<dbReference type="InterPro" id="IPR051298">
    <property type="entry name" value="Heme_transport/Cell_adhesion"/>
</dbReference>
<proteinExistence type="predicted"/>
<dbReference type="AlphaFoldDB" id="A0A8C9UBD4"/>
<dbReference type="GO" id="GO:0005615">
    <property type="term" value="C:extracellular space"/>
    <property type="evidence" value="ECO:0007669"/>
    <property type="project" value="TreeGrafter"/>
</dbReference>
<protein>
    <submittedName>
        <fullName evidence="4">Proteoglycan 4a</fullName>
    </submittedName>
</protein>
<reference evidence="4" key="2">
    <citation type="submission" date="2025-08" db="UniProtKB">
        <authorList>
            <consortium name="Ensembl"/>
        </authorList>
    </citation>
    <scope>IDENTIFICATION</scope>
</reference>
<dbReference type="Ensembl" id="ENSSFOT00015061907.1">
    <property type="protein sequence ID" value="ENSSFOP00015060933.1"/>
    <property type="gene ID" value="ENSSFOG00015028455.1"/>
</dbReference>
<accession>A0A8C9UBD4</accession>
<reference evidence="4 5" key="1">
    <citation type="submission" date="2019-04" db="EMBL/GenBank/DDBJ databases">
        <authorList>
            <consortium name="Wellcome Sanger Institute Data Sharing"/>
        </authorList>
    </citation>
    <scope>NUCLEOTIDE SEQUENCE [LARGE SCALE GENOMIC DNA]</scope>
</reference>
<reference evidence="4" key="3">
    <citation type="submission" date="2025-09" db="UniProtKB">
        <authorList>
            <consortium name="Ensembl"/>
        </authorList>
    </citation>
    <scope>IDENTIFICATION</scope>
</reference>
<keyword evidence="1" id="KW-0732">Signal</keyword>
<dbReference type="PANTHER" id="PTHR22917:SF1">
    <property type="entry name" value="PROTEOGLYCAN 4"/>
    <property type="match status" value="1"/>
</dbReference>
<feature type="region of interest" description="Disordered" evidence="3">
    <location>
        <begin position="23"/>
        <end position="50"/>
    </location>
</feature>
<dbReference type="GeneTree" id="ENSGT00530000063751"/>
<keyword evidence="5" id="KW-1185">Reference proteome</keyword>
<dbReference type="InterPro" id="IPR018486">
    <property type="entry name" value="Hemopexin_CS"/>
</dbReference>
<organism evidence="4 5">
    <name type="scientific">Scleropages formosus</name>
    <name type="common">Asian bonytongue</name>
    <name type="synonym">Osteoglossum formosum</name>
    <dbReference type="NCBI Taxonomy" id="113540"/>
    <lineage>
        <taxon>Eukaryota</taxon>
        <taxon>Metazoa</taxon>
        <taxon>Chordata</taxon>
        <taxon>Craniata</taxon>
        <taxon>Vertebrata</taxon>
        <taxon>Euteleostomi</taxon>
        <taxon>Actinopterygii</taxon>
        <taxon>Neopterygii</taxon>
        <taxon>Teleostei</taxon>
        <taxon>Osteoglossocephala</taxon>
        <taxon>Osteoglossomorpha</taxon>
        <taxon>Osteoglossiformes</taxon>
        <taxon>Osteoglossidae</taxon>
        <taxon>Scleropages</taxon>
    </lineage>
</organism>
<dbReference type="InterPro" id="IPR018487">
    <property type="entry name" value="Hemopexin-like_repeat"/>
</dbReference>
<evidence type="ECO:0000256" key="1">
    <source>
        <dbReference type="ARBA" id="ARBA00022729"/>
    </source>
</evidence>
<name>A0A8C9UBD4_SCLFO</name>
<dbReference type="SMART" id="SM00120">
    <property type="entry name" value="HX"/>
    <property type="match status" value="2"/>
</dbReference>
<evidence type="ECO:0000256" key="2">
    <source>
        <dbReference type="PROSITE-ProRule" id="PRU01011"/>
    </source>
</evidence>
<dbReference type="PANTHER" id="PTHR22917">
    <property type="entry name" value="HEMOPEXIN DOMAIN-CONTAINING PROTEIN"/>
    <property type="match status" value="1"/>
</dbReference>
<dbReference type="PROSITE" id="PS00024">
    <property type="entry name" value="HEMOPEXIN"/>
    <property type="match status" value="1"/>
</dbReference>
<dbReference type="PROSITE" id="PS51642">
    <property type="entry name" value="HEMOPEXIN_2"/>
    <property type="match status" value="1"/>
</dbReference>
<dbReference type="Pfam" id="PF00045">
    <property type="entry name" value="Hemopexin"/>
    <property type="match status" value="1"/>
</dbReference>
<dbReference type="OrthoDB" id="413699at2759"/>
<feature type="repeat" description="Hemopexin" evidence="2">
    <location>
        <begin position="180"/>
        <end position="227"/>
    </location>
</feature>
<sequence>GHVLQSLLIDFLWTEMQTLPTEDTLPLPSLNEPAQAAGPLPDGTGHRVDPAAPGDVCTPTSRQEGVSVGVSHTYTLKTQQKTKMTDLCSPVAQISPATQTSAIFSPSTESRSCSTAQLWFSEVRVRVPSSPAHPALQLKGSIPSEDYGWITLFTGDFFWTLDNSWAPSPARRITEVWGVPSPIDTVFTRSNCRSKTYIFKGNNYWRFENGILDPGYPKFISVEFEGFDMSGKIVAALPVPATRRRPESVYFFRTGGRVQKYSFGPEATSSCRRKFPIVAGEKQPAGQINIRVSWKGFPSLVTSAVSVPNPHKPDGYDYYIFSNDKYYIIKVVGERLALATTPNRASQDNSAHRWLKCPLASR</sequence>